<dbReference type="Gene3D" id="1.10.287.2900">
    <property type="match status" value="1"/>
</dbReference>
<gene>
    <name evidence="2" type="ordered locus">DEHA2A01430g</name>
</gene>
<feature type="compositionally biased region" description="Basic and acidic residues" evidence="1">
    <location>
        <begin position="79"/>
        <end position="89"/>
    </location>
</feature>
<sequence length="198" mass="21318">MNRIFNNKAVHQFSQGLSKRTYSTSRSASTKSGAGIYLGGAAALVSAIAWTSIDTIDNEVDKKKIQEGKNIAENTGSNQKEDEAKKEAVGRGNVKTKIPAESSTPTTQSEAAANDEAEQTKESLSGSKDEKSQKGSDESEIKWGNKFLKPISSGACGGEFKDAFSVLFSSSDLKSSDTFKKLDALRRCLKEHPEISND</sequence>
<evidence type="ECO:0000256" key="1">
    <source>
        <dbReference type="SAM" id="MobiDB-lite"/>
    </source>
</evidence>
<dbReference type="Proteomes" id="UP000000599">
    <property type="component" value="Chromosome A"/>
</dbReference>
<feature type="region of interest" description="Disordered" evidence="1">
    <location>
        <begin position="67"/>
        <end position="142"/>
    </location>
</feature>
<proteinExistence type="predicted"/>
<dbReference type="VEuPathDB" id="FungiDB:DEHA2A01430g"/>
<dbReference type="KEGG" id="dha:DEHA2A01430g"/>
<dbReference type="OrthoDB" id="10406013at2759"/>
<dbReference type="STRING" id="284592.Q6BZG8"/>
<dbReference type="RefSeq" id="XP_456401.2">
    <property type="nucleotide sequence ID" value="XM_456401.1"/>
</dbReference>
<dbReference type="AlphaFoldDB" id="Q6BZG8"/>
<accession>Q6BZG8</accession>
<dbReference type="GeneID" id="2899288"/>
<dbReference type="EMBL" id="CR382133">
    <property type="protein sequence ID" value="CAG84348.2"/>
    <property type="molecule type" value="Genomic_DNA"/>
</dbReference>
<dbReference type="OMA" id="ESEIKWG"/>
<protein>
    <submittedName>
        <fullName evidence="2">DEHA2A01430p</fullName>
    </submittedName>
</protein>
<name>Q6BZG8_DEBHA</name>
<organism evidence="2 3">
    <name type="scientific">Debaryomyces hansenii (strain ATCC 36239 / CBS 767 / BCRC 21394 / JCM 1990 / NBRC 0083 / IGC 2968)</name>
    <name type="common">Yeast</name>
    <name type="synonym">Torulaspora hansenii</name>
    <dbReference type="NCBI Taxonomy" id="284592"/>
    <lineage>
        <taxon>Eukaryota</taxon>
        <taxon>Fungi</taxon>
        <taxon>Dikarya</taxon>
        <taxon>Ascomycota</taxon>
        <taxon>Saccharomycotina</taxon>
        <taxon>Pichiomycetes</taxon>
        <taxon>Debaryomycetaceae</taxon>
        <taxon>Debaryomyces</taxon>
    </lineage>
</organism>
<dbReference type="InParanoid" id="Q6BZG8"/>
<evidence type="ECO:0000313" key="2">
    <source>
        <dbReference type="EMBL" id="CAG84348.2"/>
    </source>
</evidence>
<feature type="compositionally biased region" description="Polar residues" evidence="1">
    <location>
        <begin position="101"/>
        <end position="111"/>
    </location>
</feature>
<reference evidence="2 3" key="1">
    <citation type="journal article" date="2004" name="Nature">
        <title>Genome evolution in yeasts.</title>
        <authorList>
            <consortium name="Genolevures"/>
            <person name="Dujon B."/>
            <person name="Sherman D."/>
            <person name="Fischer G."/>
            <person name="Durrens P."/>
            <person name="Casaregola S."/>
            <person name="Lafontaine I."/>
            <person name="de Montigny J."/>
            <person name="Marck C."/>
            <person name="Neuveglise C."/>
            <person name="Talla E."/>
            <person name="Goffard N."/>
            <person name="Frangeul L."/>
            <person name="Aigle M."/>
            <person name="Anthouard V."/>
            <person name="Babour A."/>
            <person name="Barbe V."/>
            <person name="Barnay S."/>
            <person name="Blanchin S."/>
            <person name="Beckerich J.M."/>
            <person name="Beyne E."/>
            <person name="Bleykasten C."/>
            <person name="Boisrame A."/>
            <person name="Boyer J."/>
            <person name="Cattolico L."/>
            <person name="Confanioleri F."/>
            <person name="de Daruvar A."/>
            <person name="Despons L."/>
            <person name="Fabre E."/>
            <person name="Fairhead C."/>
            <person name="Ferry-Dumazet H."/>
            <person name="Groppi A."/>
            <person name="Hantraye F."/>
            <person name="Hennequin C."/>
            <person name="Jauniaux N."/>
            <person name="Joyet P."/>
            <person name="Kachouri R."/>
            <person name="Kerrest A."/>
            <person name="Koszul R."/>
            <person name="Lemaire M."/>
            <person name="Lesur I."/>
            <person name="Ma L."/>
            <person name="Muller H."/>
            <person name="Nicaud J.M."/>
            <person name="Nikolski M."/>
            <person name="Oztas S."/>
            <person name="Ozier-Kalogeropoulos O."/>
            <person name="Pellenz S."/>
            <person name="Potier S."/>
            <person name="Richard G.F."/>
            <person name="Straub M.L."/>
            <person name="Suleau A."/>
            <person name="Swennene D."/>
            <person name="Tekaia F."/>
            <person name="Wesolowski-Louvel M."/>
            <person name="Westhof E."/>
            <person name="Wirth B."/>
            <person name="Zeniou-Meyer M."/>
            <person name="Zivanovic I."/>
            <person name="Bolotin-Fukuhara M."/>
            <person name="Thierry A."/>
            <person name="Bouchier C."/>
            <person name="Caudron B."/>
            <person name="Scarpelli C."/>
            <person name="Gaillardin C."/>
            <person name="Weissenbach J."/>
            <person name="Wincker P."/>
            <person name="Souciet J.L."/>
        </authorList>
    </citation>
    <scope>NUCLEOTIDE SEQUENCE [LARGE SCALE GENOMIC DNA]</scope>
    <source>
        <strain evidence="3">ATCC 36239 / CBS 767 / BCRC 21394 / JCM 1990 / NBRC 0083 / IGC 2968</strain>
    </source>
</reference>
<evidence type="ECO:0000313" key="3">
    <source>
        <dbReference type="Proteomes" id="UP000000599"/>
    </source>
</evidence>
<dbReference type="HOGENOM" id="CLU_1378080_0_0_1"/>
<keyword evidence="3" id="KW-1185">Reference proteome</keyword>
<feature type="compositionally biased region" description="Basic and acidic residues" evidence="1">
    <location>
        <begin position="127"/>
        <end position="142"/>
    </location>
</feature>